<evidence type="ECO:0000256" key="11">
    <source>
        <dbReference type="SAM" id="Phobius"/>
    </source>
</evidence>
<dbReference type="Proteomes" id="UP000694924">
    <property type="component" value="Unplaced"/>
</dbReference>
<reference evidence="13" key="1">
    <citation type="submission" date="2025-08" db="UniProtKB">
        <authorList>
            <consortium name="RefSeq"/>
        </authorList>
    </citation>
    <scope>IDENTIFICATION</scope>
    <source>
        <tissue evidence="13">Whole body</tissue>
    </source>
</reference>
<feature type="transmembrane region" description="Helical" evidence="11">
    <location>
        <begin position="68"/>
        <end position="91"/>
    </location>
</feature>
<evidence type="ECO:0000313" key="13">
    <source>
        <dbReference type="RefSeq" id="XP_015178963.1"/>
    </source>
</evidence>
<evidence type="ECO:0000256" key="4">
    <source>
        <dbReference type="ARBA" id="ARBA00022692"/>
    </source>
</evidence>
<keyword evidence="5" id="KW-0677">Repeat</keyword>
<proteinExistence type="inferred from homology"/>
<evidence type="ECO:0000256" key="2">
    <source>
        <dbReference type="ARBA" id="ARBA00006375"/>
    </source>
</evidence>
<evidence type="ECO:0000256" key="8">
    <source>
        <dbReference type="ARBA" id="ARBA00023136"/>
    </source>
</evidence>
<name>A0ABM1IFH6_POLDO</name>
<dbReference type="PROSITE" id="PS50920">
    <property type="entry name" value="SOLCAR"/>
    <property type="match status" value="3"/>
</dbReference>
<comment type="similarity">
    <text evidence="2 10">Belongs to the mitochondrial carrier (TC 2.A.29) family.</text>
</comment>
<evidence type="ECO:0000313" key="12">
    <source>
        <dbReference type="Proteomes" id="UP000694924"/>
    </source>
</evidence>
<evidence type="ECO:0000256" key="10">
    <source>
        <dbReference type="RuleBase" id="RU000488"/>
    </source>
</evidence>
<dbReference type="Gene3D" id="1.50.40.10">
    <property type="entry name" value="Mitochondrial carrier domain"/>
    <property type="match status" value="2"/>
</dbReference>
<dbReference type="InterPro" id="IPR050567">
    <property type="entry name" value="Mitochondrial_Carrier"/>
</dbReference>
<dbReference type="PANTHER" id="PTHR45624:SF4">
    <property type="entry name" value="CONGESTED-LIKE TRACHEA PROTEIN-RELATED"/>
    <property type="match status" value="1"/>
</dbReference>
<keyword evidence="7" id="KW-0496">Mitochondrion</keyword>
<keyword evidence="3 10" id="KW-0813">Transport</keyword>
<evidence type="ECO:0000256" key="5">
    <source>
        <dbReference type="ARBA" id="ARBA00022737"/>
    </source>
</evidence>
<protein>
    <submittedName>
        <fullName evidence="13">Congested-like trachea protein</fullName>
    </submittedName>
</protein>
<evidence type="ECO:0000256" key="3">
    <source>
        <dbReference type="ARBA" id="ARBA00022448"/>
    </source>
</evidence>
<feature type="repeat" description="Solcar" evidence="9">
    <location>
        <begin position="202"/>
        <end position="288"/>
    </location>
</feature>
<accession>A0ABM1IFH6</accession>
<evidence type="ECO:0000256" key="7">
    <source>
        <dbReference type="ARBA" id="ARBA00023128"/>
    </source>
</evidence>
<dbReference type="GeneID" id="107067714"/>
<keyword evidence="6 11" id="KW-1133">Transmembrane helix</keyword>
<keyword evidence="8 9" id="KW-0472">Membrane</keyword>
<evidence type="ECO:0000256" key="1">
    <source>
        <dbReference type="ARBA" id="ARBA00004225"/>
    </source>
</evidence>
<organism evidence="12 13">
    <name type="scientific">Polistes dominula</name>
    <name type="common">European paper wasp</name>
    <name type="synonym">Vespa dominula</name>
    <dbReference type="NCBI Taxonomy" id="743375"/>
    <lineage>
        <taxon>Eukaryota</taxon>
        <taxon>Metazoa</taxon>
        <taxon>Ecdysozoa</taxon>
        <taxon>Arthropoda</taxon>
        <taxon>Hexapoda</taxon>
        <taxon>Insecta</taxon>
        <taxon>Pterygota</taxon>
        <taxon>Neoptera</taxon>
        <taxon>Endopterygota</taxon>
        <taxon>Hymenoptera</taxon>
        <taxon>Apocrita</taxon>
        <taxon>Aculeata</taxon>
        <taxon>Vespoidea</taxon>
        <taxon>Vespidae</taxon>
        <taxon>Polistinae</taxon>
        <taxon>Polistini</taxon>
        <taxon>Polistes</taxon>
    </lineage>
</organism>
<dbReference type="InterPro" id="IPR018108">
    <property type="entry name" value="MCP_transmembrane"/>
</dbReference>
<gene>
    <name evidence="13" type="primary">LOC107067714</name>
</gene>
<sequence length="296" mass="31855">MGSETVSPVKYFLSGGFGGICTVVAGHPLDTIKVRLQTMPLAGPNEKPLYTGTFDCAKKTVTKEGIRGLYKGMGAPLLGVAPIFAMSFLGYGVGKKLQQKGPDDKLTIPQLFYAGAFSGIFTTVIMAPGERIKCLLQIQHADAEKKYKGPLDCAKQLYREGGLRSIYKGTCATLLRDVPASGMYFMTYETLQRWLTPEGGKLGLLSTILAGGFAGVANWVVGIPPDVLKSRLQAAPEGTYTKGIREVFARLLKEEGPRALYKGCTPVMLRAFPANAACFLGFEAAMNVLNWVAPNL</sequence>
<feature type="repeat" description="Solcar" evidence="9">
    <location>
        <begin position="6"/>
        <end position="97"/>
    </location>
</feature>
<feature type="transmembrane region" description="Helical" evidence="11">
    <location>
        <begin position="111"/>
        <end position="129"/>
    </location>
</feature>
<dbReference type="RefSeq" id="XP_015178963.1">
    <property type="nucleotide sequence ID" value="XM_015323477.1"/>
</dbReference>
<dbReference type="Pfam" id="PF00153">
    <property type="entry name" value="Mito_carr"/>
    <property type="match status" value="3"/>
</dbReference>
<dbReference type="PANTHER" id="PTHR45624">
    <property type="entry name" value="MITOCHONDRIAL BASIC AMINO ACIDS TRANSPORTER-RELATED"/>
    <property type="match status" value="1"/>
</dbReference>
<keyword evidence="12" id="KW-1185">Reference proteome</keyword>
<dbReference type="InterPro" id="IPR023395">
    <property type="entry name" value="MCP_dom_sf"/>
</dbReference>
<comment type="subcellular location">
    <subcellularLocation>
        <location evidence="1">Mitochondrion membrane</location>
        <topology evidence="1">Multi-pass membrane protein</topology>
    </subcellularLocation>
</comment>
<dbReference type="SUPFAM" id="SSF103506">
    <property type="entry name" value="Mitochondrial carrier"/>
    <property type="match status" value="1"/>
</dbReference>
<evidence type="ECO:0000256" key="6">
    <source>
        <dbReference type="ARBA" id="ARBA00022989"/>
    </source>
</evidence>
<evidence type="ECO:0000256" key="9">
    <source>
        <dbReference type="PROSITE-ProRule" id="PRU00282"/>
    </source>
</evidence>
<feature type="repeat" description="Solcar" evidence="9">
    <location>
        <begin position="106"/>
        <end position="194"/>
    </location>
</feature>
<keyword evidence="4 9" id="KW-0812">Transmembrane</keyword>